<organism evidence="1 2">
    <name type="scientific">Klebsiella oxytoca</name>
    <dbReference type="NCBI Taxonomy" id="571"/>
    <lineage>
        <taxon>Bacteria</taxon>
        <taxon>Pseudomonadati</taxon>
        <taxon>Pseudomonadota</taxon>
        <taxon>Gammaproteobacteria</taxon>
        <taxon>Enterobacterales</taxon>
        <taxon>Enterobacteriaceae</taxon>
        <taxon>Klebsiella/Raoultella group</taxon>
        <taxon>Klebsiella</taxon>
    </lineage>
</organism>
<proteinExistence type="predicted"/>
<reference evidence="1 2" key="1">
    <citation type="submission" date="2018-05" db="EMBL/GenBank/DDBJ databases">
        <title>Freshwater and sediment microbial communities from various areas in North America, analyzing microbe dynamics in response to fracking.</title>
        <authorList>
            <person name="Lamendella R."/>
        </authorList>
    </citation>
    <scope>NUCLEOTIDE SEQUENCE [LARGE SCALE GENOMIC DNA]</scope>
    <source>
        <strain evidence="1 2">67</strain>
    </source>
</reference>
<name>A0A318FK97_KLEOX</name>
<sequence>MKIVGAAPHQHQAVCRSHQAPASFLELDATAEIITPPFEHRRLPI</sequence>
<dbReference type="EMBL" id="QJJG01000010">
    <property type="protein sequence ID" value="PXW43910.1"/>
    <property type="molecule type" value="Genomic_DNA"/>
</dbReference>
<accession>A0A318FK97</accession>
<evidence type="ECO:0000313" key="2">
    <source>
        <dbReference type="Proteomes" id="UP000247485"/>
    </source>
</evidence>
<comment type="caution">
    <text evidence="1">The sequence shown here is derived from an EMBL/GenBank/DDBJ whole genome shotgun (WGS) entry which is preliminary data.</text>
</comment>
<evidence type="ECO:0000313" key="1">
    <source>
        <dbReference type="EMBL" id="PXW43910.1"/>
    </source>
</evidence>
<dbReference type="Proteomes" id="UP000247485">
    <property type="component" value="Unassembled WGS sequence"/>
</dbReference>
<dbReference type="AlphaFoldDB" id="A0A318FK97"/>
<protein>
    <submittedName>
        <fullName evidence="1">Uncharacterized protein</fullName>
    </submittedName>
</protein>
<gene>
    <name evidence="1" type="ORF">DET57_11024</name>
</gene>